<name>A0A0N8GF91_9HYPH</name>
<dbReference type="AlphaFoldDB" id="A0A0N8GF91"/>
<organism evidence="3 4">
    <name type="scientific">Prosthecodimorpha hirschii</name>
    <dbReference type="NCBI Taxonomy" id="665126"/>
    <lineage>
        <taxon>Bacteria</taxon>
        <taxon>Pseudomonadati</taxon>
        <taxon>Pseudomonadota</taxon>
        <taxon>Alphaproteobacteria</taxon>
        <taxon>Hyphomicrobiales</taxon>
        <taxon>Ancalomicrobiaceae</taxon>
        <taxon>Prosthecodimorpha</taxon>
    </lineage>
</organism>
<dbReference type="Proteomes" id="UP000048984">
    <property type="component" value="Unassembled WGS sequence"/>
</dbReference>
<evidence type="ECO:0000313" key="4">
    <source>
        <dbReference type="Proteomes" id="UP000048984"/>
    </source>
</evidence>
<keyword evidence="4" id="KW-1185">Reference proteome</keyword>
<keyword evidence="2" id="KW-1133">Transmembrane helix</keyword>
<feature type="region of interest" description="Disordered" evidence="1">
    <location>
        <begin position="110"/>
        <end position="136"/>
    </location>
</feature>
<evidence type="ECO:0000256" key="1">
    <source>
        <dbReference type="SAM" id="MobiDB-lite"/>
    </source>
</evidence>
<feature type="transmembrane region" description="Helical" evidence="2">
    <location>
        <begin position="12"/>
        <end position="37"/>
    </location>
</feature>
<reference evidence="3 4" key="1">
    <citation type="submission" date="2015-09" db="EMBL/GenBank/DDBJ databases">
        <authorList>
            <consortium name="Swine Surveillance"/>
        </authorList>
    </citation>
    <scope>NUCLEOTIDE SEQUENCE [LARGE SCALE GENOMIC DNA]</scope>
    <source>
        <strain evidence="3 4">16</strain>
    </source>
</reference>
<proteinExistence type="predicted"/>
<evidence type="ECO:0000313" key="3">
    <source>
        <dbReference type="EMBL" id="KPL53665.1"/>
    </source>
</evidence>
<dbReference type="RefSeq" id="WP_054359829.1">
    <property type="nucleotide sequence ID" value="NZ_LJYW01000001.1"/>
</dbReference>
<dbReference type="EMBL" id="LJYW01000001">
    <property type="protein sequence ID" value="KPL53665.1"/>
    <property type="molecule type" value="Genomic_DNA"/>
</dbReference>
<keyword evidence="2" id="KW-0812">Transmembrane</keyword>
<reference evidence="3 4" key="2">
    <citation type="submission" date="2015-10" db="EMBL/GenBank/DDBJ databases">
        <title>Draft Genome Sequence of Prosthecomicrobium hirschii ATCC 27832.</title>
        <authorList>
            <person name="Daniel J."/>
            <person name="Givan S.A."/>
            <person name="Brun Y.V."/>
            <person name="Brown P.J."/>
        </authorList>
    </citation>
    <scope>NUCLEOTIDE SEQUENCE [LARGE SCALE GENOMIC DNA]</scope>
    <source>
        <strain evidence="3 4">16</strain>
    </source>
</reference>
<feature type="compositionally biased region" description="Low complexity" evidence="1">
    <location>
        <begin position="111"/>
        <end position="135"/>
    </location>
</feature>
<evidence type="ECO:0000256" key="2">
    <source>
        <dbReference type="SAM" id="Phobius"/>
    </source>
</evidence>
<comment type="caution">
    <text evidence="3">The sequence shown here is derived from an EMBL/GenBank/DDBJ whole genome shotgun (WGS) entry which is preliminary data.</text>
</comment>
<gene>
    <name evidence="3" type="ORF">ABB55_16790</name>
</gene>
<sequence length="540" mass="55004">MPGPAGSGFDLRLAAAAAVGGLIGIGGSLLLAVGGSWPDNSPAASLDRARVAGFESRLSEAEKRLAAPTPSASGAAVPADLARRLAALEQVAADRGKQIEALQKDLQGLRSAAPSGASPGASSGAPVASGTAPAADPARLDELERKFLADIAVARGGFEQALAAQRQALAAEIKGVAGRTEALTARLDAGERAAAEKLTAEIRSLGDKVAAGDTALDAKLSGLAETLGQSARRLEALETAAGDTAKRLTGYEDLRKTVDVLFARVAGFEETRRRIETISADMARLADLGKAVEANGTGLGEARRQVEALTARSTEAERRTGDLDGRLGQIGKGLDAAAARTAAVEARFNGFSDRIGEIESFARRGADARTDAVLALSLGALRAAVDDGRPFATELATARTLARGAVDLAVLEPLAATGVPTSALLVDRYGAVAKRILQATAPAEAGGLMDKLLANAGQAVSIRKVGEVGGDGPEARVARLEDRLKARDLAGALAEWRALPEAGRKASADWAAGLEARVAVDKALAASTASVLSKLVQPGQ</sequence>
<accession>A0A0N8GF91</accession>
<protein>
    <submittedName>
        <fullName evidence="3">Uncharacterized protein</fullName>
    </submittedName>
</protein>
<dbReference type="STRING" id="665126.ABB55_16790"/>
<keyword evidence="2" id="KW-0472">Membrane</keyword>